<comment type="similarity">
    <text evidence="1">Belongs to the GcvT family.</text>
</comment>
<dbReference type="InterPro" id="IPR006277">
    <property type="entry name" value="Sarcosine_oxidase_asu"/>
</dbReference>
<dbReference type="InterPro" id="IPR028896">
    <property type="entry name" value="GcvT/YgfZ/DmdA"/>
</dbReference>
<proteinExistence type="inferred from homology"/>
<dbReference type="InterPro" id="IPR041854">
    <property type="entry name" value="BFD-like_2Fe2S-bd_dom_sf"/>
</dbReference>
<evidence type="ECO:0000256" key="2">
    <source>
        <dbReference type="ARBA" id="ARBA00023002"/>
    </source>
</evidence>
<dbReference type="SUPFAM" id="SSF51905">
    <property type="entry name" value="FAD/NAD(P)-binding domain"/>
    <property type="match status" value="1"/>
</dbReference>
<dbReference type="InterPro" id="IPR027266">
    <property type="entry name" value="TrmE/GcvT-like"/>
</dbReference>
<dbReference type="InterPro" id="IPR036188">
    <property type="entry name" value="FAD/NAD-bd_sf"/>
</dbReference>
<feature type="domain" description="Aminomethyltransferase C-terminal" evidence="5">
    <location>
        <begin position="860"/>
        <end position="945"/>
    </location>
</feature>
<dbReference type="EMBL" id="JBDIME010000046">
    <property type="protein sequence ID" value="MEN2793395.1"/>
    <property type="molecule type" value="Genomic_DNA"/>
</dbReference>
<dbReference type="PRINTS" id="PR00411">
    <property type="entry name" value="PNDRDTASEI"/>
</dbReference>
<dbReference type="PANTHER" id="PTHR43757">
    <property type="entry name" value="AMINOMETHYLTRANSFERASE"/>
    <property type="match status" value="1"/>
</dbReference>
<name>A0ABU9YC62_9SPHN</name>
<feature type="domain" description="SoxA A3" evidence="6">
    <location>
        <begin position="472"/>
        <end position="554"/>
    </location>
</feature>
<evidence type="ECO:0000259" key="5">
    <source>
        <dbReference type="Pfam" id="PF08669"/>
    </source>
</evidence>
<keyword evidence="2" id="KW-0560">Oxidoreductase</keyword>
<dbReference type="SUPFAM" id="SSF101790">
    <property type="entry name" value="Aminomethyltransferase beta-barrel domain"/>
    <property type="match status" value="1"/>
</dbReference>
<dbReference type="Proteomes" id="UP001419910">
    <property type="component" value="Unassembled WGS sequence"/>
</dbReference>
<dbReference type="InterPro" id="IPR042204">
    <property type="entry name" value="2Fe-2S-bd_N"/>
</dbReference>
<dbReference type="InterPro" id="IPR006222">
    <property type="entry name" value="GCVT_N"/>
</dbReference>
<feature type="domain" description="FAD/NAD(P)-binding" evidence="4">
    <location>
        <begin position="171"/>
        <end position="417"/>
    </location>
</feature>
<dbReference type="PRINTS" id="PR00368">
    <property type="entry name" value="FADPNR"/>
</dbReference>
<accession>A0ABU9YC62</accession>
<organism evidence="7 8">
    <name type="scientific">Sphingomonas oligophenolica</name>
    <dbReference type="NCBI Taxonomy" id="301154"/>
    <lineage>
        <taxon>Bacteria</taxon>
        <taxon>Pseudomonadati</taxon>
        <taxon>Pseudomonadota</taxon>
        <taxon>Alphaproteobacteria</taxon>
        <taxon>Sphingomonadales</taxon>
        <taxon>Sphingomonadaceae</taxon>
        <taxon>Sphingomonas</taxon>
    </lineage>
</organism>
<evidence type="ECO:0000259" key="6">
    <source>
        <dbReference type="Pfam" id="PF17806"/>
    </source>
</evidence>
<dbReference type="PIRSF" id="PIRSF037980">
    <property type="entry name" value="SoxA"/>
    <property type="match status" value="1"/>
</dbReference>
<dbReference type="Gene3D" id="1.10.10.1100">
    <property type="entry name" value="BFD-like [2Fe-2S]-binding domain"/>
    <property type="match status" value="1"/>
</dbReference>
<dbReference type="PANTHER" id="PTHR43757:SF2">
    <property type="entry name" value="AMINOMETHYLTRANSFERASE, MITOCHONDRIAL"/>
    <property type="match status" value="1"/>
</dbReference>
<dbReference type="SUPFAM" id="SSF103025">
    <property type="entry name" value="Folate-binding domain"/>
    <property type="match status" value="1"/>
</dbReference>
<feature type="domain" description="GCVT N-terminal" evidence="3">
    <location>
        <begin position="572"/>
        <end position="840"/>
    </location>
</feature>
<evidence type="ECO:0000313" key="8">
    <source>
        <dbReference type="Proteomes" id="UP001419910"/>
    </source>
</evidence>
<gene>
    <name evidence="7" type="ORF">ABC974_27495</name>
</gene>
<dbReference type="InterPro" id="IPR023753">
    <property type="entry name" value="FAD/NAD-binding_dom"/>
</dbReference>
<dbReference type="Pfam" id="PF08669">
    <property type="entry name" value="GCV_T_C"/>
    <property type="match status" value="1"/>
</dbReference>
<evidence type="ECO:0000256" key="1">
    <source>
        <dbReference type="ARBA" id="ARBA00008609"/>
    </source>
</evidence>
<dbReference type="Pfam" id="PF17806">
    <property type="entry name" value="SO_alpha_A3"/>
    <property type="match status" value="1"/>
</dbReference>
<dbReference type="Gene3D" id="3.30.1360.120">
    <property type="entry name" value="Probable tRNA modification gtpase trme, domain 1"/>
    <property type="match status" value="1"/>
</dbReference>
<dbReference type="InterPro" id="IPR013977">
    <property type="entry name" value="GcvT_C"/>
</dbReference>
<evidence type="ECO:0000259" key="4">
    <source>
        <dbReference type="Pfam" id="PF07992"/>
    </source>
</evidence>
<protein>
    <submittedName>
        <fullName evidence="7">2Fe-2S iron-sulfur cluster-binding protein</fullName>
    </submittedName>
</protein>
<dbReference type="InterPro" id="IPR041117">
    <property type="entry name" value="SoxA_A3"/>
</dbReference>
<evidence type="ECO:0000259" key="3">
    <source>
        <dbReference type="Pfam" id="PF01571"/>
    </source>
</evidence>
<keyword evidence="8" id="KW-1185">Reference proteome</keyword>
<comment type="caution">
    <text evidence="7">The sequence shown here is derived from an EMBL/GenBank/DDBJ whole genome shotgun (WGS) entry which is preliminary data.</text>
</comment>
<sequence>MTGFRVPGRGRIDPIQRPSFTFDGRPMTGAAGDTLASALLANGVHLVGRSFKYHRPRGVLGAGVEEANALVGVDRGPGRHTPNLRATTVELYDGLVAESQNRWPSLGFDLGAINNVFSPLFPAGFYNKTFMWPRSFWERLYEPAIRRMAGLGSAPAAIDADRYAATNDFVDLLIVGAGRAGIEAALAAIGNGERVMILDEQAEFGGKLLSDPARWGWLAEATARLGAAPNLACLPRTTAIGLYHDGFVGAVERLADHLPIGVATGPRERLHRIRAGRILLATGAIERPLVFADNDRPGIMLASAARTYLNRYGVAVGRQVALMATHDSGYQAAFDLAEAGVAVAAIVDLRAAVDPVLADRARALGIELIAGHAVTATAGAKRISAVTIAPADGGKERRIACDALLMAGGWTPTVHLWSHGKGALAWREELGAFVPDGEVDLVACIGSCTGAIAGTGLTVEALPSRRDPATFKAFVDYQNDVTARDIRLAVREGFRSVEHIKRYTTNGMATDQGKTSNLNGLQVAAGALGRSAPQVGLTTFRPPYTPTTFGALAGMAKDALFQPVRKTVIDGWAEGHGAVFENVAQWRRARYFLKAGEDMHAAVSRECRAVRAGVGIFDASTLGKIEVVGPDAAEFLNRMYTNPWKSLAPGRCRYGLMLREDGFIMDDGVAARIAEDRFHVTTTTGGAARVLNMMEDYLQTEWPDLDVWLTSTTEQYAVVALQGPRARDVIAPFVEGIDLSPEALPHMSVAEGGICGVPTRLFRVSFTGELGFEVNVPAGYGRAVWETLHREGQQHGIVPYGTEAMHVLRAEKGYIIVGQDTDGTLTPDDAGLGWAVGKKKPDFVGRRSLARPDIIAPGRKQFVGLLTDDPKLVLEEGAQIILDPAAPMPVPMIGHVTSSYWSETLGRSIALAVVADGRARVGQALYVPMPELVHRVIVSDSVFYDPEGVRLRD</sequence>
<dbReference type="Pfam" id="PF01571">
    <property type="entry name" value="GCV_T"/>
    <property type="match status" value="1"/>
</dbReference>
<evidence type="ECO:0000313" key="7">
    <source>
        <dbReference type="EMBL" id="MEN2793395.1"/>
    </source>
</evidence>
<reference evidence="7 8" key="1">
    <citation type="submission" date="2024-05" db="EMBL/GenBank/DDBJ databases">
        <authorList>
            <person name="Liu Q."/>
            <person name="Xin Y.-H."/>
        </authorList>
    </citation>
    <scope>NUCLEOTIDE SEQUENCE [LARGE SCALE GENOMIC DNA]</scope>
    <source>
        <strain evidence="7 8">CGMCC 1.10181</strain>
    </source>
</reference>
<dbReference type="Gene3D" id="3.50.50.60">
    <property type="entry name" value="FAD/NAD(P)-binding domain"/>
    <property type="match status" value="2"/>
</dbReference>
<dbReference type="RefSeq" id="WP_343892768.1">
    <property type="nucleotide sequence ID" value="NZ_BAAAEH010000063.1"/>
</dbReference>
<dbReference type="Pfam" id="PF13510">
    <property type="entry name" value="Fer2_4"/>
    <property type="match status" value="1"/>
</dbReference>
<dbReference type="Gene3D" id="3.10.20.440">
    <property type="entry name" value="2Fe-2S iron-sulphur cluster binding domain, sarcosine oxidase, alpha subunit, N-terminal domain"/>
    <property type="match status" value="1"/>
</dbReference>
<dbReference type="Pfam" id="PF07992">
    <property type="entry name" value="Pyr_redox_2"/>
    <property type="match status" value="1"/>
</dbReference>
<dbReference type="InterPro" id="IPR029043">
    <property type="entry name" value="GcvT/YgfZ_C"/>
</dbReference>